<dbReference type="EMBL" id="VSRR010004767">
    <property type="protein sequence ID" value="MPC40657.1"/>
    <property type="molecule type" value="Genomic_DNA"/>
</dbReference>
<gene>
    <name evidence="3" type="ORF">E2C01_034222</name>
</gene>
<evidence type="ECO:0000313" key="3">
    <source>
        <dbReference type="EMBL" id="MPC40657.1"/>
    </source>
</evidence>
<reference evidence="3 4" key="1">
    <citation type="submission" date="2019-05" db="EMBL/GenBank/DDBJ databases">
        <title>Another draft genome of Portunus trituberculatus and its Hox gene families provides insights of decapod evolution.</title>
        <authorList>
            <person name="Jeong J.-H."/>
            <person name="Song I."/>
            <person name="Kim S."/>
            <person name="Choi T."/>
            <person name="Kim D."/>
            <person name="Ryu S."/>
            <person name="Kim W."/>
        </authorList>
    </citation>
    <scope>NUCLEOTIDE SEQUENCE [LARGE SCALE GENOMIC DNA]</scope>
    <source>
        <tissue evidence="3">Muscle</tissue>
    </source>
</reference>
<organism evidence="3 4">
    <name type="scientific">Portunus trituberculatus</name>
    <name type="common">Swimming crab</name>
    <name type="synonym">Neptunus trituberculatus</name>
    <dbReference type="NCBI Taxonomy" id="210409"/>
    <lineage>
        <taxon>Eukaryota</taxon>
        <taxon>Metazoa</taxon>
        <taxon>Ecdysozoa</taxon>
        <taxon>Arthropoda</taxon>
        <taxon>Crustacea</taxon>
        <taxon>Multicrustacea</taxon>
        <taxon>Malacostraca</taxon>
        <taxon>Eumalacostraca</taxon>
        <taxon>Eucarida</taxon>
        <taxon>Decapoda</taxon>
        <taxon>Pleocyemata</taxon>
        <taxon>Brachyura</taxon>
        <taxon>Eubrachyura</taxon>
        <taxon>Portunoidea</taxon>
        <taxon>Portunidae</taxon>
        <taxon>Portuninae</taxon>
        <taxon>Portunus</taxon>
    </lineage>
</organism>
<protein>
    <submittedName>
        <fullName evidence="3">Uncharacterized protein</fullName>
    </submittedName>
</protein>
<dbReference type="Proteomes" id="UP000324222">
    <property type="component" value="Unassembled WGS sequence"/>
</dbReference>
<proteinExistence type="predicted"/>
<evidence type="ECO:0000313" key="4">
    <source>
        <dbReference type="Proteomes" id="UP000324222"/>
    </source>
</evidence>
<keyword evidence="4" id="KW-1185">Reference proteome</keyword>
<feature type="region of interest" description="Disordered" evidence="1">
    <location>
        <begin position="1"/>
        <end position="31"/>
    </location>
</feature>
<name>A0A5B7F567_PORTR</name>
<evidence type="ECO:0000256" key="2">
    <source>
        <dbReference type="SAM" id="Phobius"/>
    </source>
</evidence>
<comment type="caution">
    <text evidence="3">The sequence shown here is derived from an EMBL/GenBank/DDBJ whole genome shotgun (WGS) entry which is preliminary data.</text>
</comment>
<keyword evidence="2" id="KW-0812">Transmembrane</keyword>
<feature type="transmembrane region" description="Helical" evidence="2">
    <location>
        <begin position="106"/>
        <end position="128"/>
    </location>
</feature>
<feature type="compositionally biased region" description="Low complexity" evidence="1">
    <location>
        <begin position="285"/>
        <end position="297"/>
    </location>
</feature>
<dbReference type="AlphaFoldDB" id="A0A5B7F567"/>
<accession>A0A5B7F567</accession>
<sequence>MLRQCCVGGSRRGEGEDPRLGHNGRSARGGAGVQMSASCVARTRPPPTQACPPPCRAHQSPHSRRHMRSLTSARSCLLAKQNLALPQNAQAKLNELCLWCSLYRCYVAALVVVVVVGGHLVAAGWSVAHLTRAATCRPPASQRATIGCLNPLLRRSLGERERWSLRSRGLAEAARGRIGSGHAWRVHLPAPGYISSWTLREITTASACSRSGDLRRASRRRPPHTAPRLHHSLGKLLYVFCVLPSDPVSFSATHSRWRPCDVLTTSFVLQTSRPGGRAPSPPHPSQLTSPSASLLALTHRRAAASHPPSSLPGPPPTSRAELPDAARSPRMQLTT</sequence>
<feature type="region of interest" description="Disordered" evidence="1">
    <location>
        <begin position="271"/>
        <end position="335"/>
    </location>
</feature>
<keyword evidence="2" id="KW-0472">Membrane</keyword>
<feature type="compositionally biased region" description="Basic and acidic residues" evidence="1">
    <location>
        <begin position="11"/>
        <end position="20"/>
    </location>
</feature>
<keyword evidence="2" id="KW-1133">Transmembrane helix</keyword>
<evidence type="ECO:0000256" key="1">
    <source>
        <dbReference type="SAM" id="MobiDB-lite"/>
    </source>
</evidence>